<dbReference type="PANTHER" id="PTHR12395:SF9">
    <property type="entry name" value="DECAPPING AND EXORIBONUCLEASE PROTEIN"/>
    <property type="match status" value="1"/>
</dbReference>
<dbReference type="InterPro" id="IPR039039">
    <property type="entry name" value="RAI1-like_fam"/>
</dbReference>
<evidence type="ECO:0000256" key="2">
    <source>
        <dbReference type="SAM" id="MobiDB-lite"/>
    </source>
</evidence>
<sequence length="817" mass="92531">MHALKDASKLANTPVATQRKRGRQRKGRNRGSVLTTKKAVVDESSHFPSSSDASSCSPTGSYVPTDLSGSSEASCSSSRLGTVACAESSMSSNENKLSSESSLSTPELVGVQELWDHYFTRAEYHAVLSNSFSKRPKKCARSQSRQDIIEKITQIKRIEQCDFVNSVIVPYKSTHRQKSPVLYYAVPPSVEKNALNIYFVVKVHIEQRYHYIGSARKIGRSRSDVDPDVKKFPVLKKLCSAGPIGLINFGISDEHVEYNWSMVKEIMNSRIKRMAEELIANDVSVWYHCKDARLGNETPTTMRCSPSSDKENRGVLPLPRRAPRSPQKSSTQAVSVQKSNRLSTSLDCALPPDVLDCVSGLLCPFTRKTFQNVEELEEHLRCSYPVFKFEKTAYTSSVIHFAVSSVISRLQWENPRTERKPSKGVPVGAASPQRKPRYAPPEELPIKRKNDLPKAQIIPFGEMSFVHPTYSQVPGPSSSKIYHSVIEDTCDWKSQLMERNIRDYIDDTPQEKEFMLLHNRFRSKFRHSIVGEKLTLDFYVTRDRRLVPGREDAKYLYEAALADGGAVNLDLNKGFSTFEEKSGDERLDVLLDWIVSQAPRGGHLKKVLHEADFVCWRGLLTRIASTPFSRKDAWEFAAAQIKGVIFLCERETEYTKQSQTGNYFFEGEPSVNTPVTSREEFGVVVRSELGTSVGTPLQLVYGAEVDAINRRKELIHYSTADGRLVELKTQRHALEGVFWKQKSMKWWLQSFLVGIDHLIVGYRNDDGIVKKVRELLVEGGACIVRFEQNRDEITIHSAPLRDVDFFTYNFRVHFNLE</sequence>
<dbReference type="GO" id="GO:0034353">
    <property type="term" value="F:mRNA 5'-diphosphatase activity"/>
    <property type="evidence" value="ECO:0007669"/>
    <property type="project" value="TreeGrafter"/>
</dbReference>
<feature type="region of interest" description="Disordered" evidence="2">
    <location>
        <begin position="413"/>
        <end position="446"/>
    </location>
</feature>
<dbReference type="STRING" id="334426.A0A158PM84"/>
<dbReference type="GO" id="GO:0005829">
    <property type="term" value="C:cytosol"/>
    <property type="evidence" value="ECO:0007669"/>
    <property type="project" value="TreeGrafter"/>
</dbReference>
<name>A0A158PM84_ANGCS</name>
<organism evidence="6">
    <name type="scientific">Angiostrongylus costaricensis</name>
    <name type="common">Nematode worm</name>
    <dbReference type="NCBI Taxonomy" id="334426"/>
    <lineage>
        <taxon>Eukaryota</taxon>
        <taxon>Metazoa</taxon>
        <taxon>Ecdysozoa</taxon>
        <taxon>Nematoda</taxon>
        <taxon>Chromadorea</taxon>
        <taxon>Rhabditida</taxon>
        <taxon>Rhabditina</taxon>
        <taxon>Rhabditomorpha</taxon>
        <taxon>Strongyloidea</taxon>
        <taxon>Metastrongylidae</taxon>
        <taxon>Angiostrongylus</taxon>
    </lineage>
</organism>
<dbReference type="GO" id="GO:0005634">
    <property type="term" value="C:nucleus"/>
    <property type="evidence" value="ECO:0007669"/>
    <property type="project" value="TreeGrafter"/>
</dbReference>
<dbReference type="GO" id="GO:0110155">
    <property type="term" value="P:NAD-cap decapping"/>
    <property type="evidence" value="ECO:0007669"/>
    <property type="project" value="TreeGrafter"/>
</dbReference>
<feature type="compositionally biased region" description="Polar residues" evidence="2">
    <location>
        <begin position="298"/>
        <end position="307"/>
    </location>
</feature>
<dbReference type="WBParaSite" id="ACOC_0001234701-mRNA-1">
    <property type="protein sequence ID" value="ACOC_0001234701-mRNA-1"/>
    <property type="gene ID" value="ACOC_0001234701"/>
</dbReference>
<reference evidence="4 5" key="2">
    <citation type="submission" date="2018-11" db="EMBL/GenBank/DDBJ databases">
        <authorList>
            <consortium name="Pathogen Informatics"/>
        </authorList>
    </citation>
    <scope>NUCLEOTIDE SEQUENCE [LARGE SCALE GENOMIC DNA]</scope>
    <source>
        <strain evidence="4 5">Costa Rica</strain>
    </source>
</reference>
<feature type="region of interest" description="Disordered" evidence="2">
    <location>
        <begin position="1"/>
        <end position="75"/>
    </location>
</feature>
<protein>
    <submittedName>
        <fullName evidence="6">RAI1 domain-containing protein</fullName>
    </submittedName>
</protein>
<evidence type="ECO:0000259" key="3">
    <source>
        <dbReference type="Pfam" id="PF08652"/>
    </source>
</evidence>
<comment type="similarity">
    <text evidence="1">Belongs to the DXO/Dom3Z family.</text>
</comment>
<gene>
    <name evidence="4" type="ORF">ACOC_LOCUS12348</name>
</gene>
<dbReference type="AlphaFoldDB" id="A0A158PM84"/>
<feature type="compositionally biased region" description="Polar residues" evidence="2">
    <location>
        <begin position="326"/>
        <end position="338"/>
    </location>
</feature>
<accession>A0A158PM84</accession>
<dbReference type="PANTHER" id="PTHR12395">
    <property type="entry name" value="DOM-3 RELATED"/>
    <property type="match status" value="1"/>
</dbReference>
<keyword evidence="5" id="KW-1185">Reference proteome</keyword>
<feature type="compositionally biased region" description="Low complexity" evidence="2">
    <location>
        <begin position="46"/>
        <end position="61"/>
    </location>
</feature>
<feature type="region of interest" description="Disordered" evidence="2">
    <location>
        <begin position="298"/>
        <end position="338"/>
    </location>
</feature>
<dbReference type="GO" id="GO:0000956">
    <property type="term" value="P:nuclear-transcribed mRNA catabolic process"/>
    <property type="evidence" value="ECO:0007669"/>
    <property type="project" value="TreeGrafter"/>
</dbReference>
<evidence type="ECO:0000313" key="5">
    <source>
        <dbReference type="Proteomes" id="UP000267027"/>
    </source>
</evidence>
<reference evidence="6" key="1">
    <citation type="submission" date="2016-04" db="UniProtKB">
        <authorList>
            <consortium name="WormBaseParasite"/>
        </authorList>
    </citation>
    <scope>IDENTIFICATION</scope>
</reference>
<dbReference type="InterPro" id="IPR013961">
    <property type="entry name" value="RAI1"/>
</dbReference>
<dbReference type="EMBL" id="UYYA01004999">
    <property type="protein sequence ID" value="VDM63933.1"/>
    <property type="molecule type" value="Genomic_DNA"/>
</dbReference>
<evidence type="ECO:0000256" key="1">
    <source>
        <dbReference type="ARBA" id="ARBA00006562"/>
    </source>
</evidence>
<dbReference type="OrthoDB" id="5853397at2759"/>
<proteinExistence type="inferred from homology"/>
<feature type="compositionally biased region" description="Basic residues" evidence="2">
    <location>
        <begin position="18"/>
        <end position="29"/>
    </location>
</feature>
<dbReference type="Proteomes" id="UP000267027">
    <property type="component" value="Unassembled WGS sequence"/>
</dbReference>
<evidence type="ECO:0000313" key="4">
    <source>
        <dbReference type="EMBL" id="VDM63933.1"/>
    </source>
</evidence>
<feature type="domain" description="RAI1-like" evidence="3">
    <location>
        <begin position="537"/>
        <end position="775"/>
    </location>
</feature>
<evidence type="ECO:0000313" key="6">
    <source>
        <dbReference type="WBParaSite" id="ACOC_0001234701-mRNA-1"/>
    </source>
</evidence>
<dbReference type="Pfam" id="PF08652">
    <property type="entry name" value="RAI1"/>
    <property type="match status" value="1"/>
</dbReference>